<accession>A0A8S1LIN0</accession>
<evidence type="ECO:0000313" key="2">
    <source>
        <dbReference type="Proteomes" id="UP000692954"/>
    </source>
</evidence>
<sequence>MIHHKFGQLNSAIQLYYSVRNVQIYIMKKGAVIFVHKYTLMIIKIFWMGKNGLVVIVKVAKNGLDSFIM</sequence>
<comment type="caution">
    <text evidence="1">The sequence shown here is derived from an EMBL/GenBank/DDBJ whole genome shotgun (WGS) entry which is preliminary data.</text>
</comment>
<dbReference type="Proteomes" id="UP000692954">
    <property type="component" value="Unassembled WGS sequence"/>
</dbReference>
<protein>
    <submittedName>
        <fullName evidence="1">Uncharacterized protein</fullName>
    </submittedName>
</protein>
<proteinExistence type="predicted"/>
<name>A0A8S1LIN0_9CILI</name>
<dbReference type="EMBL" id="CAJJDN010000017">
    <property type="protein sequence ID" value="CAD8062804.1"/>
    <property type="molecule type" value="Genomic_DNA"/>
</dbReference>
<keyword evidence="2" id="KW-1185">Reference proteome</keyword>
<evidence type="ECO:0000313" key="1">
    <source>
        <dbReference type="EMBL" id="CAD8062804.1"/>
    </source>
</evidence>
<reference evidence="1" key="1">
    <citation type="submission" date="2021-01" db="EMBL/GenBank/DDBJ databases">
        <authorList>
            <consortium name="Genoscope - CEA"/>
            <person name="William W."/>
        </authorList>
    </citation>
    <scope>NUCLEOTIDE SEQUENCE</scope>
</reference>
<dbReference type="AlphaFoldDB" id="A0A8S1LIN0"/>
<organism evidence="1 2">
    <name type="scientific">Paramecium sonneborni</name>
    <dbReference type="NCBI Taxonomy" id="65129"/>
    <lineage>
        <taxon>Eukaryota</taxon>
        <taxon>Sar</taxon>
        <taxon>Alveolata</taxon>
        <taxon>Ciliophora</taxon>
        <taxon>Intramacronucleata</taxon>
        <taxon>Oligohymenophorea</taxon>
        <taxon>Peniculida</taxon>
        <taxon>Parameciidae</taxon>
        <taxon>Paramecium</taxon>
    </lineage>
</organism>
<gene>
    <name evidence="1" type="ORF">PSON_ATCC_30995.1.T0170085</name>
</gene>